<sequence>MYTPPHPPHHVDFSLTSLPHLTFSLTYTLPHLSFSHRTLIRPGGGETEEEEERRKKKKRERLERGKTGVEELRRPKSGVGHVSRDVSETLECVLRYVRFHLKVTEGLHFHR</sequence>
<feature type="compositionally biased region" description="Basic and acidic residues" evidence="1">
    <location>
        <begin position="60"/>
        <end position="74"/>
    </location>
</feature>
<dbReference type="AlphaFoldDB" id="A0AAP0IQY0"/>
<comment type="caution">
    <text evidence="2">The sequence shown here is derived from an EMBL/GenBank/DDBJ whole genome shotgun (WGS) entry which is preliminary data.</text>
</comment>
<protein>
    <submittedName>
        <fullName evidence="2">Uncharacterized protein</fullName>
    </submittedName>
</protein>
<evidence type="ECO:0000313" key="3">
    <source>
        <dbReference type="Proteomes" id="UP001419268"/>
    </source>
</evidence>
<accession>A0AAP0IQY0</accession>
<name>A0AAP0IQY0_9MAGN</name>
<evidence type="ECO:0000313" key="2">
    <source>
        <dbReference type="EMBL" id="KAK9119358.1"/>
    </source>
</evidence>
<dbReference type="EMBL" id="JBBNAG010000007">
    <property type="protein sequence ID" value="KAK9119358.1"/>
    <property type="molecule type" value="Genomic_DNA"/>
</dbReference>
<proteinExistence type="predicted"/>
<evidence type="ECO:0000256" key="1">
    <source>
        <dbReference type="SAM" id="MobiDB-lite"/>
    </source>
</evidence>
<gene>
    <name evidence="2" type="ORF">Scep_017451</name>
</gene>
<keyword evidence="3" id="KW-1185">Reference proteome</keyword>
<dbReference type="Proteomes" id="UP001419268">
    <property type="component" value="Unassembled WGS sequence"/>
</dbReference>
<reference evidence="2 3" key="1">
    <citation type="submission" date="2024-01" db="EMBL/GenBank/DDBJ databases">
        <title>Genome assemblies of Stephania.</title>
        <authorList>
            <person name="Yang L."/>
        </authorList>
    </citation>
    <scope>NUCLEOTIDE SEQUENCE [LARGE SCALE GENOMIC DNA]</scope>
    <source>
        <strain evidence="2">JXDWG</strain>
        <tissue evidence="2">Leaf</tissue>
    </source>
</reference>
<organism evidence="2 3">
    <name type="scientific">Stephania cephalantha</name>
    <dbReference type="NCBI Taxonomy" id="152367"/>
    <lineage>
        <taxon>Eukaryota</taxon>
        <taxon>Viridiplantae</taxon>
        <taxon>Streptophyta</taxon>
        <taxon>Embryophyta</taxon>
        <taxon>Tracheophyta</taxon>
        <taxon>Spermatophyta</taxon>
        <taxon>Magnoliopsida</taxon>
        <taxon>Ranunculales</taxon>
        <taxon>Menispermaceae</taxon>
        <taxon>Menispermoideae</taxon>
        <taxon>Cissampelideae</taxon>
        <taxon>Stephania</taxon>
    </lineage>
</organism>
<feature type="region of interest" description="Disordered" evidence="1">
    <location>
        <begin position="37"/>
        <end position="81"/>
    </location>
</feature>